<name>I1CJB7_RHIO9</name>
<protein>
    <recommendedName>
        <fullName evidence="5">Nucleoporin Nup54 alpha-helical domain-containing protein</fullName>
    </recommendedName>
</protein>
<sequence length="368" mass="41302">MATQPASTGFSLGNQPQTTTSGAPSTGFSLGNQPQTSTFAPSTGFSFGTTAGGLGSSTGGFGSTTGGFGSTGGFGGFGSKPGSSLFGNTSEQQKKQREQQVYQLLCEINKDAEASTVRKGYEAKNVWQALALLKSYYDPKSPHCRFRHYFYNLVSPQEVHLYQKPEDHDPEEWKAAQKANPDPTKMVPALAIGFDDVQKRMDQQYRLSEAHDTKLKELETILNKIKTSRLVETAAKLNECKQRHMETVQRLIKFLKYAQVLRNKGLSITPEEEAMRTRFENIQQQLQKSELFHGKLNQLWAQLQLIKESGRKYGRIDGVEEWHAVSEQHMNEITKNLGEQNKGIQHIIEVIHKDTTSVENMNKRYEFN</sequence>
<evidence type="ECO:0000259" key="5">
    <source>
        <dbReference type="Pfam" id="PF13874"/>
    </source>
</evidence>
<dbReference type="PANTHER" id="PTHR13000:SF0">
    <property type="entry name" value="NUCLEOPORIN P54"/>
    <property type="match status" value="1"/>
</dbReference>
<keyword evidence="3" id="KW-0539">Nucleus</keyword>
<dbReference type="GO" id="GO:0044613">
    <property type="term" value="C:nuclear pore central transport channel"/>
    <property type="evidence" value="ECO:0007669"/>
    <property type="project" value="TreeGrafter"/>
</dbReference>
<dbReference type="GeneID" id="93620223"/>
<dbReference type="FunCoup" id="I1CJB7">
    <property type="interactions" value="74"/>
</dbReference>
<evidence type="ECO:0000256" key="2">
    <source>
        <dbReference type="ARBA" id="ARBA00022448"/>
    </source>
</evidence>
<dbReference type="GO" id="GO:0006999">
    <property type="term" value="P:nuclear pore organization"/>
    <property type="evidence" value="ECO:0007669"/>
    <property type="project" value="TreeGrafter"/>
</dbReference>
<dbReference type="AlphaFoldDB" id="I1CJB7"/>
<dbReference type="GO" id="GO:0017056">
    <property type="term" value="F:structural constituent of nuclear pore"/>
    <property type="evidence" value="ECO:0007669"/>
    <property type="project" value="TreeGrafter"/>
</dbReference>
<keyword evidence="7" id="KW-1185">Reference proteome</keyword>
<dbReference type="eggNOG" id="KOG3091">
    <property type="taxonomic scope" value="Eukaryota"/>
</dbReference>
<accession>I1CJB7</accession>
<reference evidence="6 7" key="1">
    <citation type="journal article" date="2009" name="PLoS Genet.">
        <title>Genomic analysis of the basal lineage fungus Rhizopus oryzae reveals a whole-genome duplication.</title>
        <authorList>
            <person name="Ma L.-J."/>
            <person name="Ibrahim A.S."/>
            <person name="Skory C."/>
            <person name="Grabherr M.G."/>
            <person name="Burger G."/>
            <person name="Butler M."/>
            <person name="Elias M."/>
            <person name="Idnurm A."/>
            <person name="Lang B.F."/>
            <person name="Sone T."/>
            <person name="Abe A."/>
            <person name="Calvo S.E."/>
            <person name="Corrochano L.M."/>
            <person name="Engels R."/>
            <person name="Fu J."/>
            <person name="Hansberg W."/>
            <person name="Kim J.-M."/>
            <person name="Kodira C.D."/>
            <person name="Koehrsen M.J."/>
            <person name="Liu B."/>
            <person name="Miranda-Saavedra D."/>
            <person name="O'Leary S."/>
            <person name="Ortiz-Castellanos L."/>
            <person name="Poulter R."/>
            <person name="Rodriguez-Romero J."/>
            <person name="Ruiz-Herrera J."/>
            <person name="Shen Y.-Q."/>
            <person name="Zeng Q."/>
            <person name="Galagan J."/>
            <person name="Birren B.W."/>
            <person name="Cuomo C.A."/>
            <person name="Wickes B.L."/>
        </authorList>
    </citation>
    <scope>NUCLEOTIDE SEQUENCE [LARGE SCALE GENOMIC DNA]</scope>
    <source>
        <strain evidence="7">RA 99-880 / ATCC MYA-4621 / FGSC 9543 / NRRL 43880</strain>
    </source>
</reference>
<feature type="region of interest" description="Disordered" evidence="4">
    <location>
        <begin position="1"/>
        <end position="44"/>
    </location>
</feature>
<dbReference type="GO" id="GO:0006607">
    <property type="term" value="P:NLS-bearing protein import into nucleus"/>
    <property type="evidence" value="ECO:0007669"/>
    <property type="project" value="TreeGrafter"/>
</dbReference>
<dbReference type="Gene3D" id="1.20.5.490">
    <property type="entry name" value="Single helix bin"/>
    <property type="match status" value="1"/>
</dbReference>
<dbReference type="InParanoid" id="I1CJB7"/>
<dbReference type="VEuPathDB" id="FungiDB:RO3G_13258"/>
<dbReference type="EMBL" id="CH476742">
    <property type="protein sequence ID" value="EIE88547.1"/>
    <property type="molecule type" value="Genomic_DNA"/>
</dbReference>
<feature type="domain" description="Nucleoporin Nup54 alpha-helical" evidence="5">
    <location>
        <begin position="164"/>
        <end position="303"/>
    </location>
</feature>
<dbReference type="GO" id="GO:0036228">
    <property type="term" value="P:protein localization to nuclear inner membrane"/>
    <property type="evidence" value="ECO:0007669"/>
    <property type="project" value="TreeGrafter"/>
</dbReference>
<dbReference type="Pfam" id="PF13874">
    <property type="entry name" value="Nup54"/>
    <property type="match status" value="1"/>
</dbReference>
<evidence type="ECO:0000256" key="4">
    <source>
        <dbReference type="SAM" id="MobiDB-lite"/>
    </source>
</evidence>
<gene>
    <name evidence="6" type="ORF">RO3G_13258</name>
</gene>
<dbReference type="RefSeq" id="XP_067523943.1">
    <property type="nucleotide sequence ID" value="XM_067667842.1"/>
</dbReference>
<evidence type="ECO:0000313" key="6">
    <source>
        <dbReference type="EMBL" id="EIE88547.1"/>
    </source>
</evidence>
<keyword evidence="2" id="KW-0813">Transport</keyword>
<dbReference type="InterPro" id="IPR024864">
    <property type="entry name" value="Nup54/Nup57/Nup44"/>
</dbReference>
<feature type="compositionally biased region" description="Polar residues" evidence="4">
    <location>
        <begin position="1"/>
        <end position="41"/>
    </location>
</feature>
<comment type="subcellular location">
    <subcellularLocation>
        <location evidence="1">Nucleus</location>
    </subcellularLocation>
</comment>
<evidence type="ECO:0000256" key="3">
    <source>
        <dbReference type="ARBA" id="ARBA00023242"/>
    </source>
</evidence>
<dbReference type="STRING" id="246409.I1CJB7"/>
<evidence type="ECO:0000256" key="1">
    <source>
        <dbReference type="ARBA" id="ARBA00004123"/>
    </source>
</evidence>
<dbReference type="InterPro" id="IPR025712">
    <property type="entry name" value="Nup54_alpha-helical_dom"/>
</dbReference>
<dbReference type="PANTHER" id="PTHR13000">
    <property type="entry name" value="NUCLEOPORIN P54"/>
    <property type="match status" value="1"/>
</dbReference>
<dbReference type="OrthoDB" id="6162375at2759"/>
<organism evidence="6 7">
    <name type="scientific">Rhizopus delemar (strain RA 99-880 / ATCC MYA-4621 / FGSC 9543 / NRRL 43880)</name>
    <name type="common">Mucormycosis agent</name>
    <name type="synonym">Rhizopus arrhizus var. delemar</name>
    <dbReference type="NCBI Taxonomy" id="246409"/>
    <lineage>
        <taxon>Eukaryota</taxon>
        <taxon>Fungi</taxon>
        <taxon>Fungi incertae sedis</taxon>
        <taxon>Mucoromycota</taxon>
        <taxon>Mucoromycotina</taxon>
        <taxon>Mucoromycetes</taxon>
        <taxon>Mucorales</taxon>
        <taxon>Mucorineae</taxon>
        <taxon>Rhizopodaceae</taxon>
        <taxon>Rhizopus</taxon>
    </lineage>
</organism>
<proteinExistence type="predicted"/>
<dbReference type="Proteomes" id="UP000009138">
    <property type="component" value="Unassembled WGS sequence"/>
</dbReference>
<dbReference type="OMA" id="NVMKRDT"/>
<evidence type="ECO:0000313" key="7">
    <source>
        <dbReference type="Proteomes" id="UP000009138"/>
    </source>
</evidence>